<dbReference type="PROSITE" id="PS00622">
    <property type="entry name" value="HTH_LUXR_1"/>
    <property type="match status" value="1"/>
</dbReference>
<sequence>MEPDLEHGRRCFAEANWREAHAALAGTAREAADLELFAQTAYMLGRDDEYVSALERAHRAHLGAGAPARAVRCAFWIGHSWLFRGQIAPAQGWFARARRLFEREERDVAERGYVLLTDMLGNLVNGEIEAAGALAAQVVEVGERFGDDDLVALGMMEQGHSLVRLGRLPDGLRLIDETMVAVTSGELSPIVAGIVYCNTISFCREVYQLRRVKEWTSALTRWCARQPDMVAHKGVCLVHRAEVMTLGGAWDDALAELGRVSEELTRGALNQLARGDAAYREGEVRRLRGEFALAENAYRRASSLGRQPQPGHALLRLAQGRTDTAVAMIRRVVAETSRGLPRAALLPAYVEIVLVAGDLDAAAGACRELAEIAGQQENEAIDAMSWQAWGALALAAGDPEVALTESRRAWQAWQRIEASYDAARSRVLIARACALLGDHESSGLELQAALETFTALGARPDVESLPQGNWSRHGLSDREIEVLRLVATGRSNREIAAVLFLSEHTVARHLQNIFGKLGVSSRTAAGAFAHEHHLA</sequence>
<dbReference type="EMBL" id="JBHRZI010000013">
    <property type="protein sequence ID" value="MFC3892953.1"/>
    <property type="molecule type" value="Genomic_DNA"/>
</dbReference>
<proteinExistence type="predicted"/>
<dbReference type="Proteomes" id="UP001595690">
    <property type="component" value="Unassembled WGS sequence"/>
</dbReference>
<keyword evidence="1" id="KW-0805">Transcription regulation</keyword>
<feature type="domain" description="HTH luxR-type" evidence="4">
    <location>
        <begin position="468"/>
        <end position="533"/>
    </location>
</feature>
<dbReference type="RefSeq" id="WP_382373074.1">
    <property type="nucleotide sequence ID" value="NZ_JBHRZI010000013.1"/>
</dbReference>
<dbReference type="InterPro" id="IPR011990">
    <property type="entry name" value="TPR-like_helical_dom_sf"/>
</dbReference>
<protein>
    <submittedName>
        <fullName evidence="5">LuxR C-terminal-related transcriptional regulator</fullName>
    </submittedName>
</protein>
<dbReference type="PROSITE" id="PS50043">
    <property type="entry name" value="HTH_LUXR_2"/>
    <property type="match status" value="1"/>
</dbReference>
<evidence type="ECO:0000256" key="1">
    <source>
        <dbReference type="ARBA" id="ARBA00023015"/>
    </source>
</evidence>
<dbReference type="PANTHER" id="PTHR44688">
    <property type="entry name" value="DNA-BINDING TRANSCRIPTIONAL ACTIVATOR DEVR_DOSR"/>
    <property type="match status" value="1"/>
</dbReference>
<organism evidence="5 6">
    <name type="scientific">Lentzea rhizosphaerae</name>
    <dbReference type="NCBI Taxonomy" id="2041025"/>
    <lineage>
        <taxon>Bacteria</taxon>
        <taxon>Bacillati</taxon>
        <taxon>Actinomycetota</taxon>
        <taxon>Actinomycetes</taxon>
        <taxon>Pseudonocardiales</taxon>
        <taxon>Pseudonocardiaceae</taxon>
        <taxon>Lentzea</taxon>
    </lineage>
</organism>
<evidence type="ECO:0000256" key="3">
    <source>
        <dbReference type="ARBA" id="ARBA00023163"/>
    </source>
</evidence>
<dbReference type="Gene3D" id="1.25.40.10">
    <property type="entry name" value="Tetratricopeptide repeat domain"/>
    <property type="match status" value="1"/>
</dbReference>
<dbReference type="Gene3D" id="1.10.10.10">
    <property type="entry name" value="Winged helix-like DNA-binding domain superfamily/Winged helix DNA-binding domain"/>
    <property type="match status" value="1"/>
</dbReference>
<dbReference type="SMART" id="SM00421">
    <property type="entry name" value="HTH_LUXR"/>
    <property type="match status" value="1"/>
</dbReference>
<dbReference type="SUPFAM" id="SSF46894">
    <property type="entry name" value="C-terminal effector domain of the bipartite response regulators"/>
    <property type="match status" value="1"/>
</dbReference>
<reference evidence="6" key="1">
    <citation type="journal article" date="2019" name="Int. J. Syst. Evol. Microbiol.">
        <title>The Global Catalogue of Microorganisms (GCM) 10K type strain sequencing project: providing services to taxonomists for standard genome sequencing and annotation.</title>
        <authorList>
            <consortium name="The Broad Institute Genomics Platform"/>
            <consortium name="The Broad Institute Genome Sequencing Center for Infectious Disease"/>
            <person name="Wu L."/>
            <person name="Ma J."/>
        </authorList>
    </citation>
    <scope>NUCLEOTIDE SEQUENCE [LARGE SCALE GENOMIC DNA]</scope>
    <source>
        <strain evidence="6">CGMCC 4.7405</strain>
    </source>
</reference>
<gene>
    <name evidence="5" type="ORF">ACFOWZ_15860</name>
</gene>
<dbReference type="PRINTS" id="PR00038">
    <property type="entry name" value="HTHLUXR"/>
</dbReference>
<dbReference type="SUPFAM" id="SSF48452">
    <property type="entry name" value="TPR-like"/>
    <property type="match status" value="2"/>
</dbReference>
<evidence type="ECO:0000313" key="5">
    <source>
        <dbReference type="EMBL" id="MFC3892953.1"/>
    </source>
</evidence>
<dbReference type="InterPro" id="IPR036388">
    <property type="entry name" value="WH-like_DNA-bd_sf"/>
</dbReference>
<keyword evidence="2" id="KW-0238">DNA-binding</keyword>
<dbReference type="CDD" id="cd06170">
    <property type="entry name" value="LuxR_C_like"/>
    <property type="match status" value="1"/>
</dbReference>
<dbReference type="Pfam" id="PF00196">
    <property type="entry name" value="GerE"/>
    <property type="match status" value="1"/>
</dbReference>
<keyword evidence="3" id="KW-0804">Transcription</keyword>
<dbReference type="InterPro" id="IPR000792">
    <property type="entry name" value="Tscrpt_reg_LuxR_C"/>
</dbReference>
<evidence type="ECO:0000259" key="4">
    <source>
        <dbReference type="PROSITE" id="PS50043"/>
    </source>
</evidence>
<name>A0ABV8BRG1_9PSEU</name>
<dbReference type="InterPro" id="IPR016032">
    <property type="entry name" value="Sig_transdc_resp-reg_C-effctor"/>
</dbReference>
<evidence type="ECO:0000313" key="6">
    <source>
        <dbReference type="Proteomes" id="UP001595690"/>
    </source>
</evidence>
<keyword evidence="6" id="KW-1185">Reference proteome</keyword>
<dbReference type="PANTHER" id="PTHR44688:SF16">
    <property type="entry name" value="DNA-BINDING TRANSCRIPTIONAL ACTIVATOR DEVR_DOSR"/>
    <property type="match status" value="1"/>
</dbReference>
<accession>A0ABV8BRG1</accession>
<evidence type="ECO:0000256" key="2">
    <source>
        <dbReference type="ARBA" id="ARBA00023125"/>
    </source>
</evidence>
<comment type="caution">
    <text evidence="5">The sequence shown here is derived from an EMBL/GenBank/DDBJ whole genome shotgun (WGS) entry which is preliminary data.</text>
</comment>